<dbReference type="FunFam" id="2.130.10.10:FF:000637">
    <property type="entry name" value="WD-40 repeat family protein"/>
    <property type="match status" value="1"/>
</dbReference>
<organism evidence="2">
    <name type="scientific">Solanum lycopersicum</name>
    <name type="common">Tomato</name>
    <name type="synonym">Lycopersicon esculentum</name>
    <dbReference type="NCBI Taxonomy" id="4081"/>
    <lineage>
        <taxon>Eukaryota</taxon>
        <taxon>Viridiplantae</taxon>
        <taxon>Streptophyta</taxon>
        <taxon>Embryophyta</taxon>
        <taxon>Tracheophyta</taxon>
        <taxon>Spermatophyta</taxon>
        <taxon>Magnoliopsida</taxon>
        <taxon>eudicotyledons</taxon>
        <taxon>Gunneridae</taxon>
        <taxon>Pentapetalae</taxon>
        <taxon>asterids</taxon>
        <taxon>lamiids</taxon>
        <taxon>Solanales</taxon>
        <taxon>Solanaceae</taxon>
        <taxon>Solanoideae</taxon>
        <taxon>Solaneae</taxon>
        <taxon>Solanum</taxon>
        <taxon>Solanum subgen. Lycopersicon</taxon>
    </lineage>
</organism>
<dbReference type="eggNOG" id="ENOG502QPI7">
    <property type="taxonomic scope" value="Eukaryota"/>
</dbReference>
<keyword evidence="3" id="KW-1185">Reference proteome</keyword>
<dbReference type="PaxDb" id="4081-Solyc07g066130.1.1"/>
<reference evidence="2" key="2">
    <citation type="submission" date="2015-06" db="UniProtKB">
        <authorList>
            <consortium name="EnsemblPlants"/>
        </authorList>
    </citation>
    <scope>IDENTIFICATION</scope>
    <source>
        <strain evidence="2">cv. Heinz 1706</strain>
    </source>
</reference>
<reference evidence="2" key="1">
    <citation type="journal article" date="2012" name="Nature">
        <title>The tomato genome sequence provides insights into fleshy fruit evolution.</title>
        <authorList>
            <consortium name="Tomato Genome Consortium"/>
        </authorList>
    </citation>
    <scope>NUCLEOTIDE SEQUENCE [LARGE SCALE GENOMIC DNA]</scope>
    <source>
        <strain evidence="2">cv. Heinz 1706</strain>
    </source>
</reference>
<protein>
    <submittedName>
        <fullName evidence="2">Uncharacterized protein</fullName>
    </submittedName>
</protein>
<dbReference type="Gene3D" id="2.130.10.10">
    <property type="entry name" value="YVTN repeat-like/Quinoprotein amine dehydrogenase"/>
    <property type="match status" value="2"/>
</dbReference>
<evidence type="ECO:0000256" key="1">
    <source>
        <dbReference type="PROSITE-ProRule" id="PRU00221"/>
    </source>
</evidence>
<dbReference type="STRING" id="4081.K4CHT9"/>
<dbReference type="InterPro" id="IPR001680">
    <property type="entry name" value="WD40_rpt"/>
</dbReference>
<dbReference type="PANTHER" id="PTHR43991">
    <property type="entry name" value="WD REPEAT PROTEIN (AFU_ORTHOLOGUE AFUA_8G05640)-RELATED"/>
    <property type="match status" value="1"/>
</dbReference>
<dbReference type="PROSITE" id="PS50294">
    <property type="entry name" value="WD_REPEATS_REGION"/>
    <property type="match status" value="1"/>
</dbReference>
<feature type="repeat" description="WD" evidence="1">
    <location>
        <begin position="516"/>
        <end position="557"/>
    </location>
</feature>
<dbReference type="Pfam" id="PF00400">
    <property type="entry name" value="WD40"/>
    <property type="match status" value="1"/>
</dbReference>
<dbReference type="SMART" id="SM00320">
    <property type="entry name" value="WD40"/>
    <property type="match status" value="5"/>
</dbReference>
<dbReference type="PhylomeDB" id="K4CHT9"/>
<dbReference type="EnsemblPlants" id="Solyc07g066130.1.1">
    <property type="protein sequence ID" value="Solyc07g066130.1.1"/>
    <property type="gene ID" value="Solyc07g066130.1"/>
</dbReference>
<dbReference type="PANTHER" id="PTHR43991:SF41">
    <property type="entry name" value="WD-40 REPEAT FAMILY PROTEIN"/>
    <property type="match status" value="1"/>
</dbReference>
<accession>K4CHT9</accession>
<dbReference type="InterPro" id="IPR036322">
    <property type="entry name" value="WD40_repeat_dom_sf"/>
</dbReference>
<name>K4CHT9_SOLLC</name>
<evidence type="ECO:0000313" key="2">
    <source>
        <dbReference type="EnsemblPlants" id="Solyc07g066130.1.1"/>
    </source>
</evidence>
<dbReference type="Gramene" id="Solyc07g066130.1.1">
    <property type="protein sequence ID" value="Solyc07g066130.1.1"/>
    <property type="gene ID" value="Solyc07g066130.1"/>
</dbReference>
<dbReference type="InterPro" id="IPR015943">
    <property type="entry name" value="WD40/YVTN_repeat-like_dom_sf"/>
</dbReference>
<dbReference type="SUPFAM" id="SSF50978">
    <property type="entry name" value="WD40 repeat-like"/>
    <property type="match status" value="2"/>
</dbReference>
<keyword evidence="1" id="KW-0853">WD repeat</keyword>
<dbReference type="InParanoid" id="K4CHT9"/>
<sequence length="645" mass="72763">MEDVSAADVRSGAKDIQGMKWRTKTIGEKVRQRILQYHMRNCRENVPQSDKEHKTIKKDCVYSFRWYARSISPSFSNFLLRNMVWATSKNDVYLMSNFSAVHWSSLTCTKTEILDFSGHIVPIEKHPNSSPEGLTATVVSILAVKDKLLLAGGYQGELIVKYLDKPGVSFCARPTYDAKTTCIEINNSASGALHFIASYDDSVVREFDMETFQLSNYFHFNRPVYHTSLSPDGRLLVVVGADPVGMLVDARNGMMEDVSAADVRSGAKDYQGIPWYMRPTRELVRQRKLRYCRNSRRYTQQSGETSDKEHKTIKKDCLYDFRWYARSIRPSFSDLRLRNMVWATSKHDVYLLSAFSAVHWSPLTCTKTEILDFSGHVVPLEKHPKSFPEGFTVTLVSTLAVKDNLLLAGGLQGELIVKYLDKPGVSLCARPTYDAITTCIEINNSSSGALQFIASYNDSGVREFDVETFQLSNHFQFNLPVNHTSLSPDGNLLVIVGDDPEGMLVDSRSGVVVSSLSGHVDSSYASAWHPDGQTFATGNEDNTCRIWDIRNLSKSVTVLNDTFGPIMSIRYTSDGRYMAMAEYEDLVHIFDVKSGYVVEQEIDFFGEITGMSFSPDTESLFIGVSYSGLLEFRRRHNYSYLDTMI</sequence>
<dbReference type="Proteomes" id="UP000004994">
    <property type="component" value="Chromosome 7"/>
</dbReference>
<dbReference type="HOGENOM" id="CLU_424795_0_0_1"/>
<dbReference type="AlphaFoldDB" id="K4CHT9"/>
<proteinExistence type="predicted"/>
<dbReference type="PROSITE" id="PS50082">
    <property type="entry name" value="WD_REPEATS_2"/>
    <property type="match status" value="1"/>
</dbReference>
<evidence type="ECO:0000313" key="3">
    <source>
        <dbReference type="Proteomes" id="UP000004994"/>
    </source>
</evidence>